<evidence type="ECO:0000313" key="10">
    <source>
        <dbReference type="EMBL" id="CAG7652113.1"/>
    </source>
</evidence>
<dbReference type="RefSeq" id="WP_251513323.1">
    <property type="nucleotide sequence ID" value="NZ_CAJVAX010000019.1"/>
</dbReference>
<accession>A0A9W4H5L7</accession>
<evidence type="ECO:0000256" key="1">
    <source>
        <dbReference type="ARBA" id="ARBA00004651"/>
    </source>
</evidence>
<keyword evidence="11" id="KW-1185">Reference proteome</keyword>
<keyword evidence="2" id="KW-1003">Cell membrane</keyword>
<feature type="transmembrane region" description="Helical" evidence="7">
    <location>
        <begin position="335"/>
        <end position="358"/>
    </location>
</feature>
<proteinExistence type="inferred from homology"/>
<dbReference type="Proteomes" id="UP001153328">
    <property type="component" value="Unassembled WGS sequence"/>
</dbReference>
<dbReference type="Pfam" id="PF12704">
    <property type="entry name" value="MacB_PCD"/>
    <property type="match status" value="1"/>
</dbReference>
<feature type="transmembrane region" description="Helical" evidence="7">
    <location>
        <begin position="21"/>
        <end position="42"/>
    </location>
</feature>
<evidence type="ECO:0000256" key="3">
    <source>
        <dbReference type="ARBA" id="ARBA00022692"/>
    </source>
</evidence>
<comment type="similarity">
    <text evidence="6">Belongs to the ABC-4 integral membrane protein family.</text>
</comment>
<keyword evidence="3 7" id="KW-0812">Transmembrane</keyword>
<dbReference type="InterPro" id="IPR003838">
    <property type="entry name" value="ABC3_permease_C"/>
</dbReference>
<dbReference type="EMBL" id="CAJVAX010000019">
    <property type="protein sequence ID" value="CAG7652113.1"/>
    <property type="molecule type" value="Genomic_DNA"/>
</dbReference>
<feature type="transmembrane region" description="Helical" evidence="7">
    <location>
        <begin position="378"/>
        <end position="396"/>
    </location>
</feature>
<evidence type="ECO:0000256" key="5">
    <source>
        <dbReference type="ARBA" id="ARBA00023136"/>
    </source>
</evidence>
<sequence length="413" mass="41836">MNPFETLLLAVGGLAANKVRSALTMLGVLIGVAAVIILLAVGNGSSQSVKDSIEKLGTNSLTVSSGSGGAFGGALGGGGRRTSSATSTKPLTVDDARALADPASAPDIKSVAPEVSTSQTAVYQGTSHTVGQVVGTYPAYFEASNSKVDKGDYFSADDVLNSRKVAVIGSTTATELFGTASPVGKKVVIGGTPFTVVGVLATKGGTGFQDPDDTVIAPLPTVQNAFTGFGPVSQILVEAKSAGATTPAQNEITTVLMGTHGIKDANALDFRVSSQESLLSTQSDTNRTFTVLLGAVAAISLLVGGIGITNIMLVTVTERTREIGIRKAIGAPKGVILGQFLAESTLLSLIGGGLGVVAGLIGSHFRIVGIEPVVIPESVWGAFAIAVAIGLFFGSYPANRAASLRPIEALRHE</sequence>
<feature type="domain" description="ABC3 transporter permease C-terminal" evidence="8">
    <location>
        <begin position="295"/>
        <end position="404"/>
    </location>
</feature>
<feature type="transmembrane region" description="Helical" evidence="7">
    <location>
        <begin position="289"/>
        <end position="314"/>
    </location>
</feature>
<dbReference type="AlphaFoldDB" id="A0A9W4H5L7"/>
<gene>
    <name evidence="10" type="ORF">SBRY_50791</name>
</gene>
<dbReference type="PANTHER" id="PTHR30572:SF4">
    <property type="entry name" value="ABC TRANSPORTER PERMEASE YTRF"/>
    <property type="match status" value="1"/>
</dbReference>
<evidence type="ECO:0000256" key="2">
    <source>
        <dbReference type="ARBA" id="ARBA00022475"/>
    </source>
</evidence>
<evidence type="ECO:0000256" key="6">
    <source>
        <dbReference type="ARBA" id="ARBA00038076"/>
    </source>
</evidence>
<dbReference type="Pfam" id="PF02687">
    <property type="entry name" value="FtsX"/>
    <property type="match status" value="1"/>
</dbReference>
<evidence type="ECO:0000259" key="8">
    <source>
        <dbReference type="Pfam" id="PF02687"/>
    </source>
</evidence>
<comment type="caution">
    <text evidence="10">The sequence shown here is derived from an EMBL/GenBank/DDBJ whole genome shotgun (WGS) entry which is preliminary data.</text>
</comment>
<name>A0A9W4H5L7_9ACTN</name>
<protein>
    <submittedName>
        <fullName evidence="10">ABC transport system permease protein</fullName>
    </submittedName>
</protein>
<reference evidence="10" key="1">
    <citation type="submission" date="2021-06" db="EMBL/GenBank/DDBJ databases">
        <authorList>
            <person name="Arsene-Ploetze F."/>
        </authorList>
    </citation>
    <scope>NUCLEOTIDE SEQUENCE</scope>
    <source>
        <strain evidence="10">SBRY1</strain>
    </source>
</reference>
<dbReference type="PANTHER" id="PTHR30572">
    <property type="entry name" value="MEMBRANE COMPONENT OF TRANSPORTER-RELATED"/>
    <property type="match status" value="1"/>
</dbReference>
<evidence type="ECO:0000259" key="9">
    <source>
        <dbReference type="Pfam" id="PF12704"/>
    </source>
</evidence>
<dbReference type="InterPro" id="IPR050250">
    <property type="entry name" value="Macrolide_Exporter_MacB"/>
</dbReference>
<evidence type="ECO:0000256" key="4">
    <source>
        <dbReference type="ARBA" id="ARBA00022989"/>
    </source>
</evidence>
<dbReference type="GO" id="GO:0005886">
    <property type="term" value="C:plasma membrane"/>
    <property type="evidence" value="ECO:0007669"/>
    <property type="project" value="UniProtKB-SubCell"/>
</dbReference>
<evidence type="ECO:0000313" key="11">
    <source>
        <dbReference type="Proteomes" id="UP001153328"/>
    </source>
</evidence>
<dbReference type="InterPro" id="IPR025857">
    <property type="entry name" value="MacB_PCD"/>
</dbReference>
<dbReference type="GO" id="GO:0022857">
    <property type="term" value="F:transmembrane transporter activity"/>
    <property type="evidence" value="ECO:0007669"/>
    <property type="project" value="TreeGrafter"/>
</dbReference>
<keyword evidence="5 7" id="KW-0472">Membrane</keyword>
<feature type="domain" description="MacB-like periplasmic core" evidence="9">
    <location>
        <begin position="21"/>
        <end position="254"/>
    </location>
</feature>
<comment type="subcellular location">
    <subcellularLocation>
        <location evidence="1">Cell membrane</location>
        <topology evidence="1">Multi-pass membrane protein</topology>
    </subcellularLocation>
</comment>
<organism evidence="10 11">
    <name type="scientific">Actinacidiphila bryophytorum</name>
    <dbReference type="NCBI Taxonomy" id="1436133"/>
    <lineage>
        <taxon>Bacteria</taxon>
        <taxon>Bacillati</taxon>
        <taxon>Actinomycetota</taxon>
        <taxon>Actinomycetes</taxon>
        <taxon>Kitasatosporales</taxon>
        <taxon>Streptomycetaceae</taxon>
        <taxon>Actinacidiphila</taxon>
    </lineage>
</organism>
<keyword evidence="4 7" id="KW-1133">Transmembrane helix</keyword>
<evidence type="ECO:0000256" key="7">
    <source>
        <dbReference type="SAM" id="Phobius"/>
    </source>
</evidence>